<dbReference type="EMBL" id="CP045351">
    <property type="protein sequence ID" value="QFT27740.1"/>
    <property type="molecule type" value="Genomic_DNA"/>
</dbReference>
<accession>A0A5P9CNE5</accession>
<proteinExistence type="inferred from homology"/>
<dbReference type="Pfam" id="PF01311">
    <property type="entry name" value="Bac_export_1"/>
    <property type="match status" value="1"/>
</dbReference>
<evidence type="ECO:0000256" key="5">
    <source>
        <dbReference type="ARBA" id="ARBA00022989"/>
    </source>
</evidence>
<dbReference type="NCBIfam" id="TIGR01401">
    <property type="entry name" value="fliR_like_III"/>
    <property type="match status" value="1"/>
</dbReference>
<organism evidence="8 9">
    <name type="scientific">Vibrio aquimaris</name>
    <dbReference type="NCBI Taxonomy" id="2587862"/>
    <lineage>
        <taxon>Bacteria</taxon>
        <taxon>Pseudomonadati</taxon>
        <taxon>Pseudomonadota</taxon>
        <taxon>Gammaproteobacteria</taxon>
        <taxon>Vibrionales</taxon>
        <taxon>Vibrionaceae</taxon>
        <taxon>Vibrio</taxon>
    </lineage>
</organism>
<gene>
    <name evidence="8" type="ORF">FIV01_15235</name>
</gene>
<feature type="transmembrane region" description="Helical" evidence="7">
    <location>
        <begin position="6"/>
        <end position="25"/>
    </location>
</feature>
<reference evidence="8 9" key="1">
    <citation type="submission" date="2019-10" db="EMBL/GenBank/DDBJ databases">
        <title>Complete genome sequence of Vibrio sp. strain THAF100, isolated from non-filtered water from the water column of tank 6 of a marine aquarium containing stony-coral fragments. Water maintained at 26 degree C.</title>
        <authorList>
            <person name="Ruckert C."/>
            <person name="Franco A."/>
            <person name="Kalinowski J."/>
            <person name="Glaeser S."/>
        </authorList>
    </citation>
    <scope>NUCLEOTIDE SEQUENCE [LARGE SCALE GENOMIC DNA]</scope>
    <source>
        <strain evidence="8 9">THAF100</strain>
        <plasmid evidence="9">pthaf100_a</plasmid>
    </source>
</reference>
<comment type="subcellular location">
    <subcellularLocation>
        <location evidence="1 7">Cell membrane</location>
        <topology evidence="1 7">Multi-pass membrane protein</topology>
    </subcellularLocation>
</comment>
<dbReference type="GO" id="GO:0006605">
    <property type="term" value="P:protein targeting"/>
    <property type="evidence" value="ECO:0007669"/>
    <property type="project" value="UniProtKB-UniRule"/>
</dbReference>
<keyword evidence="3 7" id="KW-1003">Cell membrane</keyword>
<evidence type="ECO:0000313" key="8">
    <source>
        <dbReference type="EMBL" id="QFT27740.1"/>
    </source>
</evidence>
<protein>
    <submittedName>
        <fullName evidence="8">Flagellar biosynthesis protein FliR</fullName>
    </submittedName>
</protein>
<dbReference type="AlphaFoldDB" id="A0A5P9CNE5"/>
<evidence type="ECO:0000256" key="6">
    <source>
        <dbReference type="ARBA" id="ARBA00023136"/>
    </source>
</evidence>
<keyword evidence="8" id="KW-0614">Plasmid</keyword>
<evidence type="ECO:0000256" key="7">
    <source>
        <dbReference type="RuleBase" id="RU362072"/>
    </source>
</evidence>
<keyword evidence="8" id="KW-0282">Flagellum</keyword>
<dbReference type="InterPro" id="IPR006304">
    <property type="entry name" value="T3SS_SpaR/YscT"/>
</dbReference>
<geneLocation type="plasmid" evidence="9">
    <name>pthaf100_a</name>
</geneLocation>
<dbReference type="PANTHER" id="PTHR30065">
    <property type="entry name" value="FLAGELLAR BIOSYNTHETIC PROTEIN FLIR"/>
    <property type="match status" value="1"/>
</dbReference>
<dbReference type="KEGG" id="vaq:FIV01_15235"/>
<keyword evidence="8" id="KW-0966">Cell projection</keyword>
<evidence type="ECO:0000256" key="3">
    <source>
        <dbReference type="ARBA" id="ARBA00022475"/>
    </source>
</evidence>
<evidence type="ECO:0000256" key="2">
    <source>
        <dbReference type="ARBA" id="ARBA00009772"/>
    </source>
</evidence>
<comment type="similarity">
    <text evidence="2 7">Belongs to the FliR/MopE/SpaR family.</text>
</comment>
<keyword evidence="6 7" id="KW-0472">Membrane</keyword>
<keyword evidence="8" id="KW-0969">Cilium</keyword>
<evidence type="ECO:0000256" key="4">
    <source>
        <dbReference type="ARBA" id="ARBA00022692"/>
    </source>
</evidence>
<keyword evidence="5 7" id="KW-1133">Transmembrane helix</keyword>
<name>A0A5P9CNE5_9VIBR</name>
<keyword evidence="4 7" id="KW-0812">Transmembrane</keyword>
<dbReference type="GO" id="GO:0005886">
    <property type="term" value="C:plasma membrane"/>
    <property type="evidence" value="ECO:0007669"/>
    <property type="project" value="UniProtKB-SubCell"/>
</dbReference>
<dbReference type="PANTHER" id="PTHR30065:SF1">
    <property type="entry name" value="SURFACE PRESENTATION OF ANTIGENS PROTEIN SPAR"/>
    <property type="match status" value="1"/>
</dbReference>
<feature type="transmembrane region" description="Helical" evidence="7">
    <location>
        <begin position="75"/>
        <end position="99"/>
    </location>
</feature>
<dbReference type="OrthoDB" id="9807748at2"/>
<evidence type="ECO:0000313" key="9">
    <source>
        <dbReference type="Proteomes" id="UP000326936"/>
    </source>
</evidence>
<sequence>MDGLNELLISFSLCLPRLIGAMILIPGFSTRVLGGQMVRNTIAAVLALPLFPMVSADINQLDATSFLIAIAIKEALIGLLIGFITAIPFQAIESAGFIIDNQRGASMAMTMNPLSNEQTSPLGILLNQAGCAIFFSFGFVLIWLGAMYHSYVLWPVNDMLPPFTQNATLTALQAFSHIMEIAWRLAAPAVIVMFLAEFGLGLMNRFVPQMNVFILAMPIKSALAILILILYLNLMFEAFLEEMLVFIDFTSWMTAFLGG</sequence>
<dbReference type="RefSeq" id="WP_152431829.1">
    <property type="nucleotide sequence ID" value="NZ_CBCSDK010000010.1"/>
</dbReference>
<feature type="transmembrane region" description="Helical" evidence="7">
    <location>
        <begin position="181"/>
        <end position="200"/>
    </location>
</feature>
<dbReference type="InterPro" id="IPR002010">
    <property type="entry name" value="T3SS_IM_R"/>
</dbReference>
<keyword evidence="9" id="KW-1185">Reference proteome</keyword>
<dbReference type="Proteomes" id="UP000326936">
    <property type="component" value="Plasmid pTHAF100_a"/>
</dbReference>
<evidence type="ECO:0000256" key="1">
    <source>
        <dbReference type="ARBA" id="ARBA00004651"/>
    </source>
</evidence>
<feature type="transmembrane region" description="Helical" evidence="7">
    <location>
        <begin position="212"/>
        <end position="232"/>
    </location>
</feature>
<feature type="transmembrane region" description="Helical" evidence="7">
    <location>
        <begin position="120"/>
        <end position="146"/>
    </location>
</feature>
<dbReference type="PRINTS" id="PR00953">
    <property type="entry name" value="TYPE3IMRPROT"/>
</dbReference>